<dbReference type="AlphaFoldDB" id="A0A1Z4V9F3"/>
<dbReference type="Proteomes" id="UP000218702">
    <property type="component" value="Chromosome"/>
</dbReference>
<dbReference type="PANTHER" id="PTHR43685">
    <property type="entry name" value="GLYCOSYLTRANSFERASE"/>
    <property type="match status" value="1"/>
</dbReference>
<organism evidence="2 3">
    <name type="scientific">Dolichospermum compactum NIES-806</name>
    <dbReference type="NCBI Taxonomy" id="1973481"/>
    <lineage>
        <taxon>Bacteria</taxon>
        <taxon>Bacillati</taxon>
        <taxon>Cyanobacteriota</taxon>
        <taxon>Cyanophyceae</taxon>
        <taxon>Nostocales</taxon>
        <taxon>Aphanizomenonaceae</taxon>
        <taxon>Dolichospermum</taxon>
        <taxon>Dolichospermum compactum</taxon>
    </lineage>
</organism>
<dbReference type="EMBL" id="AP018316">
    <property type="protein sequence ID" value="BAZ87865.1"/>
    <property type="molecule type" value="Genomic_DNA"/>
</dbReference>
<gene>
    <name evidence="2" type="ORF">NIES806_40970</name>
</gene>
<dbReference type="PANTHER" id="PTHR43685:SF2">
    <property type="entry name" value="GLYCOSYLTRANSFERASE 2-LIKE DOMAIN-CONTAINING PROTEIN"/>
    <property type="match status" value="1"/>
</dbReference>
<reference evidence="2 3" key="1">
    <citation type="submission" date="2017-06" db="EMBL/GenBank/DDBJ databases">
        <title>Genome sequencing of cyanobaciteial culture collection at National Institute for Environmental Studies (NIES).</title>
        <authorList>
            <person name="Hirose Y."/>
            <person name="Shimura Y."/>
            <person name="Fujisawa T."/>
            <person name="Nakamura Y."/>
            <person name="Kawachi M."/>
        </authorList>
    </citation>
    <scope>NUCLEOTIDE SEQUENCE [LARGE SCALE GENOMIC DNA]</scope>
    <source>
        <strain evidence="2 3">NIES-806</strain>
    </source>
</reference>
<keyword evidence="2" id="KW-0808">Transferase</keyword>
<evidence type="ECO:0000259" key="1">
    <source>
        <dbReference type="Pfam" id="PF00535"/>
    </source>
</evidence>
<accession>A0A1Z4V9F3</accession>
<proteinExistence type="predicted"/>
<dbReference type="RefSeq" id="WP_096670111.1">
    <property type="nucleotide sequence ID" value="NZ_AP018316.1"/>
</dbReference>
<dbReference type="Gene3D" id="3.90.550.10">
    <property type="entry name" value="Spore Coat Polysaccharide Biosynthesis Protein SpsA, Chain A"/>
    <property type="match status" value="1"/>
</dbReference>
<dbReference type="GO" id="GO:0016740">
    <property type="term" value="F:transferase activity"/>
    <property type="evidence" value="ECO:0007669"/>
    <property type="project" value="UniProtKB-KW"/>
</dbReference>
<dbReference type="SUPFAM" id="SSF53448">
    <property type="entry name" value="Nucleotide-diphospho-sugar transferases"/>
    <property type="match status" value="1"/>
</dbReference>
<dbReference type="InterPro" id="IPR001173">
    <property type="entry name" value="Glyco_trans_2-like"/>
</dbReference>
<feature type="domain" description="Glycosyltransferase 2-like" evidence="1">
    <location>
        <begin position="23"/>
        <end position="157"/>
    </location>
</feature>
<evidence type="ECO:0000313" key="2">
    <source>
        <dbReference type="EMBL" id="BAZ87865.1"/>
    </source>
</evidence>
<evidence type="ECO:0000313" key="3">
    <source>
        <dbReference type="Proteomes" id="UP000218702"/>
    </source>
</evidence>
<dbReference type="OrthoDB" id="5291101at2"/>
<dbReference type="KEGG" id="dcm:NIES806_40970"/>
<sequence length="335" mass="38520">MTSGIVFPPINSVPQDSHRPFWSVMIPTYNGTKYLEQTLKSVLVQDPGVREMQIEVVDDCSTKDDPEELVKDIGQGRVSFFRNPQNVGLVNNWNACIRRSYGRWIHILHQDDVVLPGFYKKLEHDIAIACNDDIGAAFCRYVFMDEDGHWNNLSRLEKRKSGILDNWVQEIAVVQLIQFPSMVVKRNTYENIGGFYPPVHFAADWEMWKRIATNYSVLYEPEILACYRQHTGSESSRLIKTGANITDIIMAIEISKLYLPDTISQEVTMQAREYYAFDALNRANTLINQDNFEAAIAQIKGALKCSHSFNVIKFMLGILRQNKRQLFRLLKTLDS</sequence>
<dbReference type="InterPro" id="IPR050834">
    <property type="entry name" value="Glycosyltransf_2"/>
</dbReference>
<protein>
    <submittedName>
        <fullName evidence="2">Family 2 glycosyl transferase</fullName>
    </submittedName>
</protein>
<keyword evidence="3" id="KW-1185">Reference proteome</keyword>
<name>A0A1Z4V9F3_9CYAN</name>
<dbReference type="InterPro" id="IPR029044">
    <property type="entry name" value="Nucleotide-diphossugar_trans"/>
</dbReference>
<dbReference type="Pfam" id="PF00535">
    <property type="entry name" value="Glycos_transf_2"/>
    <property type="match status" value="1"/>
</dbReference>